<name>A0A9D9GYE6_9BACT</name>
<evidence type="ECO:0000256" key="1">
    <source>
        <dbReference type="SAM" id="SignalP"/>
    </source>
</evidence>
<proteinExistence type="predicted"/>
<accession>A0A9D9GYE6</accession>
<evidence type="ECO:0000313" key="3">
    <source>
        <dbReference type="Proteomes" id="UP000823632"/>
    </source>
</evidence>
<organism evidence="2 3">
    <name type="scientific">Candidatus Scatousia excrementipullorum</name>
    <dbReference type="NCBI Taxonomy" id="2840936"/>
    <lineage>
        <taxon>Bacteria</taxon>
        <taxon>Candidatus Scatousia</taxon>
    </lineage>
</organism>
<reference evidence="2" key="2">
    <citation type="journal article" date="2021" name="PeerJ">
        <title>Extensive microbial diversity within the chicken gut microbiome revealed by metagenomics and culture.</title>
        <authorList>
            <person name="Gilroy R."/>
            <person name="Ravi A."/>
            <person name="Getino M."/>
            <person name="Pursley I."/>
            <person name="Horton D.L."/>
            <person name="Alikhan N.F."/>
            <person name="Baker D."/>
            <person name="Gharbi K."/>
            <person name="Hall N."/>
            <person name="Watson M."/>
            <person name="Adriaenssens E.M."/>
            <person name="Foster-Nyarko E."/>
            <person name="Jarju S."/>
            <person name="Secka A."/>
            <person name="Antonio M."/>
            <person name="Oren A."/>
            <person name="Chaudhuri R.R."/>
            <person name="La Ragione R."/>
            <person name="Hildebrand F."/>
            <person name="Pallen M.J."/>
        </authorList>
    </citation>
    <scope>NUCLEOTIDE SEQUENCE</scope>
    <source>
        <strain evidence="2">10192</strain>
    </source>
</reference>
<gene>
    <name evidence="2" type="ORF">IAC76_09695</name>
</gene>
<dbReference type="Proteomes" id="UP000823632">
    <property type="component" value="Unassembled WGS sequence"/>
</dbReference>
<reference evidence="2" key="1">
    <citation type="submission" date="2020-10" db="EMBL/GenBank/DDBJ databases">
        <authorList>
            <person name="Gilroy R."/>
        </authorList>
    </citation>
    <scope>NUCLEOTIDE SEQUENCE</scope>
    <source>
        <strain evidence="2">10192</strain>
    </source>
</reference>
<evidence type="ECO:0000313" key="2">
    <source>
        <dbReference type="EMBL" id="MBO8431645.1"/>
    </source>
</evidence>
<feature type="signal peptide" evidence="1">
    <location>
        <begin position="1"/>
        <end position="20"/>
    </location>
</feature>
<dbReference type="EMBL" id="JADIND010000219">
    <property type="protein sequence ID" value="MBO8431645.1"/>
    <property type="molecule type" value="Genomic_DNA"/>
</dbReference>
<keyword evidence="1" id="KW-0732">Signal</keyword>
<dbReference type="AlphaFoldDB" id="A0A9D9GYE6"/>
<protein>
    <recommendedName>
        <fullName evidence="4">DUF995 domain-containing protein</fullName>
    </recommendedName>
</protein>
<evidence type="ECO:0008006" key="4">
    <source>
        <dbReference type="Google" id="ProtNLM"/>
    </source>
</evidence>
<sequence length="130" mass="14986">MKNLFLAILILAMFPNVSFAIGAKSTMKKIMDSWIGENLETVIDHWGYPTQEKTIAGKKLYYWINSYYTVSGNQYGVYGGESTCNRILEVDKNNNVIKWQWEGNSCPATYFTGKKFVNPNNNPWRKKDVK</sequence>
<comment type="caution">
    <text evidence="2">The sequence shown here is derived from an EMBL/GenBank/DDBJ whole genome shotgun (WGS) entry which is preliminary data.</text>
</comment>
<feature type="chain" id="PRO_5039372007" description="DUF995 domain-containing protein" evidence="1">
    <location>
        <begin position="21"/>
        <end position="130"/>
    </location>
</feature>